<dbReference type="InterPro" id="IPR036047">
    <property type="entry name" value="F-box-like_dom_sf"/>
</dbReference>
<sequence length="518" mass="60539">MSPALPPETLHQIFKELFCNDLRNCVLVNHIWSLTAIQILWKNPFAFRYNGQKNYRHVTGKGKRIEWYEDSKRSLVDTYIWCLSDESKHSIMDSGIEIPNRMIKRRPIFNYPSILTTINFIYLSDVIGFWLPTTTVSDFSYYVVFKELCKMFMTSSPRLKILEFSDTKAAELKYRKVNILPLICYAPGANDFFSRIVKISCNAILQNEILYELALVAQNIEEMNLQDCNKNKDAMAKFIQSQTKLRKIEIEINGPPTFYLAIQRALESKAPYLTHLSIINKGYSYDSSRYSLSWLVKCEKLQELKLHSKTGFYENSYLHQASLKSFKNLKKLEFVLNNLNLDHISMIRKTENRLSRLKLIWTRVNSPDINQLVPILFTTINQSCINLIELELTISPISLGLIMNLLICCQLLEEVRLYDGRIRILGETEILDISEHLIDWGRTIPRNLRKLIFRGDWSFTFNAFRNFMEDCDIRLFDKKLLFLLEAFDSCLISRWLGVVLDCYISSGKLNKDSGFRFV</sequence>
<gene>
    <name evidence="2" type="ORF">C2G38_2147099</name>
</gene>
<dbReference type="SUPFAM" id="SSF52047">
    <property type="entry name" value="RNI-like"/>
    <property type="match status" value="1"/>
</dbReference>
<dbReference type="Gene3D" id="3.80.10.10">
    <property type="entry name" value="Ribonuclease Inhibitor"/>
    <property type="match status" value="1"/>
</dbReference>
<evidence type="ECO:0000313" key="2">
    <source>
        <dbReference type="EMBL" id="RIB08377.1"/>
    </source>
</evidence>
<dbReference type="Pfam" id="PF12937">
    <property type="entry name" value="F-box-like"/>
    <property type="match status" value="1"/>
</dbReference>
<organism evidence="2 3">
    <name type="scientific">Gigaspora rosea</name>
    <dbReference type="NCBI Taxonomy" id="44941"/>
    <lineage>
        <taxon>Eukaryota</taxon>
        <taxon>Fungi</taxon>
        <taxon>Fungi incertae sedis</taxon>
        <taxon>Mucoromycota</taxon>
        <taxon>Glomeromycotina</taxon>
        <taxon>Glomeromycetes</taxon>
        <taxon>Diversisporales</taxon>
        <taxon>Gigasporaceae</taxon>
        <taxon>Gigaspora</taxon>
    </lineage>
</organism>
<comment type="caution">
    <text evidence="2">The sequence shown here is derived from an EMBL/GenBank/DDBJ whole genome shotgun (WGS) entry which is preliminary data.</text>
</comment>
<dbReference type="SUPFAM" id="SSF81383">
    <property type="entry name" value="F-box domain"/>
    <property type="match status" value="1"/>
</dbReference>
<proteinExistence type="predicted"/>
<evidence type="ECO:0000259" key="1">
    <source>
        <dbReference type="Pfam" id="PF12937"/>
    </source>
</evidence>
<protein>
    <recommendedName>
        <fullName evidence="1">F-box domain-containing protein</fullName>
    </recommendedName>
</protein>
<feature type="domain" description="F-box" evidence="1">
    <location>
        <begin position="4"/>
        <end position="45"/>
    </location>
</feature>
<dbReference type="Proteomes" id="UP000266673">
    <property type="component" value="Unassembled WGS sequence"/>
</dbReference>
<dbReference type="OrthoDB" id="2334625at2759"/>
<reference evidence="2 3" key="1">
    <citation type="submission" date="2018-06" db="EMBL/GenBank/DDBJ databases">
        <title>Comparative genomics reveals the genomic features of Rhizophagus irregularis, R. cerebriforme, R. diaphanum and Gigaspora rosea, and their symbiotic lifestyle signature.</title>
        <authorList>
            <person name="Morin E."/>
            <person name="San Clemente H."/>
            <person name="Chen E.C.H."/>
            <person name="De La Providencia I."/>
            <person name="Hainaut M."/>
            <person name="Kuo A."/>
            <person name="Kohler A."/>
            <person name="Murat C."/>
            <person name="Tang N."/>
            <person name="Roy S."/>
            <person name="Loubradou J."/>
            <person name="Henrissat B."/>
            <person name="Grigoriev I.V."/>
            <person name="Corradi N."/>
            <person name="Roux C."/>
            <person name="Martin F.M."/>
        </authorList>
    </citation>
    <scope>NUCLEOTIDE SEQUENCE [LARGE SCALE GENOMIC DNA]</scope>
    <source>
        <strain evidence="2 3">DAOM 194757</strain>
    </source>
</reference>
<dbReference type="InterPro" id="IPR001810">
    <property type="entry name" value="F-box_dom"/>
</dbReference>
<accession>A0A397UH22</accession>
<dbReference type="AlphaFoldDB" id="A0A397UH22"/>
<evidence type="ECO:0000313" key="3">
    <source>
        <dbReference type="Proteomes" id="UP000266673"/>
    </source>
</evidence>
<name>A0A397UH22_9GLOM</name>
<keyword evidence="3" id="KW-1185">Reference proteome</keyword>
<dbReference type="InterPro" id="IPR032675">
    <property type="entry name" value="LRR_dom_sf"/>
</dbReference>
<dbReference type="EMBL" id="QKWP01001517">
    <property type="protein sequence ID" value="RIB08377.1"/>
    <property type="molecule type" value="Genomic_DNA"/>
</dbReference>